<feature type="domain" description="PPIase FKBP-type" evidence="6">
    <location>
        <begin position="114"/>
        <end position="203"/>
    </location>
</feature>
<dbReference type="PROSITE" id="PS50005">
    <property type="entry name" value="TPR"/>
    <property type="match status" value="1"/>
</dbReference>
<dbReference type="GO" id="GO:0034587">
    <property type="term" value="P:piRNA processing"/>
    <property type="evidence" value="ECO:0007669"/>
    <property type="project" value="TreeGrafter"/>
</dbReference>
<evidence type="ECO:0000313" key="8">
    <source>
        <dbReference type="Proteomes" id="UP000242457"/>
    </source>
</evidence>
<dbReference type="GO" id="GO:0003755">
    <property type="term" value="F:peptidyl-prolyl cis-trans isomerase activity"/>
    <property type="evidence" value="ECO:0007669"/>
    <property type="project" value="UniProtKB-KW"/>
</dbReference>
<evidence type="ECO:0000259" key="6">
    <source>
        <dbReference type="PROSITE" id="PS50059"/>
    </source>
</evidence>
<keyword evidence="4" id="KW-0697">Rotamase</keyword>
<organism evidence="7 8">
    <name type="scientific">Apis cerana cerana</name>
    <name type="common">Oriental honeybee</name>
    <dbReference type="NCBI Taxonomy" id="94128"/>
    <lineage>
        <taxon>Eukaryota</taxon>
        <taxon>Metazoa</taxon>
        <taxon>Ecdysozoa</taxon>
        <taxon>Arthropoda</taxon>
        <taxon>Hexapoda</taxon>
        <taxon>Insecta</taxon>
        <taxon>Pterygota</taxon>
        <taxon>Neoptera</taxon>
        <taxon>Endopterygota</taxon>
        <taxon>Hymenoptera</taxon>
        <taxon>Apocrita</taxon>
        <taxon>Aculeata</taxon>
        <taxon>Apoidea</taxon>
        <taxon>Anthophila</taxon>
        <taxon>Apidae</taxon>
        <taxon>Apis</taxon>
    </lineage>
</organism>
<dbReference type="PANTHER" id="PTHR46674">
    <property type="entry name" value="INACTIVE PEPTIDYL-PROLYL CIS-TRANS ISOMERASE FKBP6"/>
    <property type="match status" value="1"/>
</dbReference>
<gene>
    <name evidence="7" type="ORF">APICC_02963</name>
</gene>
<dbReference type="SUPFAM" id="SSF54534">
    <property type="entry name" value="FKBP-like"/>
    <property type="match status" value="1"/>
</dbReference>
<dbReference type="Gene3D" id="3.10.50.40">
    <property type="match status" value="1"/>
</dbReference>
<dbReference type="InterPro" id="IPR001179">
    <property type="entry name" value="PPIase_FKBP_dom"/>
</dbReference>
<protein>
    <recommendedName>
        <fullName evidence="4">peptidylprolyl isomerase</fullName>
        <ecNumber evidence="4">5.2.1.8</ecNumber>
    </recommendedName>
</protein>
<evidence type="ECO:0000256" key="5">
    <source>
        <dbReference type="PROSITE-ProRule" id="PRU00339"/>
    </source>
</evidence>
<dbReference type="Proteomes" id="UP000242457">
    <property type="component" value="Unassembled WGS sequence"/>
</dbReference>
<dbReference type="EMBL" id="KZ288269">
    <property type="protein sequence ID" value="PBC29989.1"/>
    <property type="molecule type" value="Genomic_DNA"/>
</dbReference>
<evidence type="ECO:0000256" key="1">
    <source>
        <dbReference type="ARBA" id="ARBA00009648"/>
    </source>
</evidence>
<name>A0A2A3EFJ9_APICC</name>
<evidence type="ECO:0000256" key="4">
    <source>
        <dbReference type="PROSITE-ProRule" id="PRU00277"/>
    </source>
</evidence>
<dbReference type="InterPro" id="IPR042282">
    <property type="entry name" value="FKBP6/shu"/>
</dbReference>
<dbReference type="InterPro" id="IPR011990">
    <property type="entry name" value="TPR-like_helical_dom_sf"/>
</dbReference>
<keyword evidence="4 7" id="KW-0413">Isomerase</keyword>
<dbReference type="OrthoDB" id="8116123at2759"/>
<sequence length="447" mass="51475">MAKYINASDGFSLRDLTLKDGLVLEITNDYENFDEEEFGYSEDLPLTNEEALNLLNMNDFEDEDDCNDSNINKQITVCGISFEQLKTNMTDIFGNGKVMKLIKQKGVGSVVPYDAQITIKYIGHFEYRDEPFDSSFARGGAETFRLNQGMLIPGLEIGITTMQKHEIAMFIIHPDLAYGKYGCAPRIPPNEEILFIVHLTDYIDNGSIDNIKCLSSEERKQLPNIVKSVNAKFNTAKDCFSKQKVKQAIREYSKGLQWLEEVELKDQSEEDEVNKLLSRGYNNLAVCYNIANMPRRACSACNRVPTPTVKTHFNHGRALLKMGEFSKAMEKLQFALKMEPKNTEIIKEIRIANEKQRKYMEIEKRLWKNCLKIEEKEKKEFSSFEKAAHEMCKAFSEDNQILRQPLPECLTPEEDKYIREQAASFGLTVTTHQRYGREITYLNKPNY</sequence>
<feature type="repeat" description="TPR" evidence="5">
    <location>
        <begin position="309"/>
        <end position="342"/>
    </location>
</feature>
<evidence type="ECO:0000313" key="7">
    <source>
        <dbReference type="EMBL" id="PBC29989.1"/>
    </source>
</evidence>
<dbReference type="PROSITE" id="PS50293">
    <property type="entry name" value="TPR_REGION"/>
    <property type="match status" value="1"/>
</dbReference>
<dbReference type="STRING" id="94128.A0A2A3EFJ9"/>
<evidence type="ECO:0000256" key="3">
    <source>
        <dbReference type="ARBA" id="ARBA00022803"/>
    </source>
</evidence>
<dbReference type="InterPro" id="IPR019734">
    <property type="entry name" value="TPR_rpt"/>
</dbReference>
<dbReference type="SUPFAM" id="SSF48452">
    <property type="entry name" value="TPR-like"/>
    <property type="match status" value="1"/>
</dbReference>
<dbReference type="GO" id="GO:0005737">
    <property type="term" value="C:cytoplasm"/>
    <property type="evidence" value="ECO:0007669"/>
    <property type="project" value="TreeGrafter"/>
</dbReference>
<evidence type="ECO:0000256" key="2">
    <source>
        <dbReference type="ARBA" id="ARBA00022737"/>
    </source>
</evidence>
<dbReference type="InterPro" id="IPR046357">
    <property type="entry name" value="PPIase_dom_sf"/>
</dbReference>
<dbReference type="Pfam" id="PF00254">
    <property type="entry name" value="FKBP_C"/>
    <property type="match status" value="1"/>
</dbReference>
<comment type="similarity">
    <text evidence="1">Belongs to the FKBP6 family.</text>
</comment>
<dbReference type="PANTHER" id="PTHR46674:SF1">
    <property type="entry name" value="INACTIVE PEPTIDYL-PROLYL CIS-TRANS ISOMERASE FKBP6"/>
    <property type="match status" value="1"/>
</dbReference>
<dbReference type="PROSITE" id="PS50059">
    <property type="entry name" value="FKBP_PPIASE"/>
    <property type="match status" value="1"/>
</dbReference>
<dbReference type="Gene3D" id="1.25.40.10">
    <property type="entry name" value="Tetratricopeptide repeat domain"/>
    <property type="match status" value="1"/>
</dbReference>
<keyword evidence="2" id="KW-0677">Repeat</keyword>
<dbReference type="GO" id="GO:0007283">
    <property type="term" value="P:spermatogenesis"/>
    <property type="evidence" value="ECO:0007669"/>
    <property type="project" value="TreeGrafter"/>
</dbReference>
<dbReference type="AlphaFoldDB" id="A0A2A3EFJ9"/>
<dbReference type="EC" id="5.2.1.8" evidence="4"/>
<dbReference type="GO" id="GO:0051879">
    <property type="term" value="F:Hsp90 protein binding"/>
    <property type="evidence" value="ECO:0007669"/>
    <property type="project" value="TreeGrafter"/>
</dbReference>
<accession>A0A2A3EFJ9</accession>
<keyword evidence="8" id="KW-1185">Reference proteome</keyword>
<keyword evidence="3 5" id="KW-0802">TPR repeat</keyword>
<comment type="catalytic activity">
    <reaction evidence="4">
        <text>[protein]-peptidylproline (omega=180) = [protein]-peptidylproline (omega=0)</text>
        <dbReference type="Rhea" id="RHEA:16237"/>
        <dbReference type="Rhea" id="RHEA-COMP:10747"/>
        <dbReference type="Rhea" id="RHEA-COMP:10748"/>
        <dbReference type="ChEBI" id="CHEBI:83833"/>
        <dbReference type="ChEBI" id="CHEBI:83834"/>
        <dbReference type="EC" id="5.2.1.8"/>
    </reaction>
</comment>
<reference evidence="7 8" key="1">
    <citation type="submission" date="2014-07" db="EMBL/GenBank/DDBJ databases">
        <title>Genomic and transcriptomic analysis on Apis cerana provide comprehensive insights into honey bee biology.</title>
        <authorList>
            <person name="Diao Q."/>
            <person name="Sun L."/>
            <person name="Zheng H."/>
            <person name="Zheng H."/>
            <person name="Xu S."/>
            <person name="Wang S."/>
            <person name="Zeng Z."/>
            <person name="Hu F."/>
            <person name="Su S."/>
            <person name="Wu J."/>
        </authorList>
    </citation>
    <scope>NUCLEOTIDE SEQUENCE [LARGE SCALE GENOMIC DNA]</scope>
    <source>
        <tissue evidence="7">Pupae without intestine</tissue>
    </source>
</reference>
<proteinExistence type="inferred from homology"/>